<dbReference type="EMBL" id="VXIV02000049">
    <property type="protein sequence ID" value="KAF6041416.1"/>
    <property type="molecule type" value="Genomic_DNA"/>
</dbReference>
<comment type="caution">
    <text evidence="1">The sequence shown here is derived from an EMBL/GenBank/DDBJ whole genome shotgun (WGS) entry which is preliminary data.</text>
</comment>
<keyword evidence="2" id="KW-1185">Reference proteome</keyword>
<gene>
    <name evidence="1" type="ORF">EB796_000263</name>
</gene>
<accession>A0A7J7KT84</accession>
<proteinExistence type="predicted"/>
<organism evidence="1 2">
    <name type="scientific">Bugula neritina</name>
    <name type="common">Brown bryozoan</name>
    <name type="synonym">Sertularia neritina</name>
    <dbReference type="NCBI Taxonomy" id="10212"/>
    <lineage>
        <taxon>Eukaryota</taxon>
        <taxon>Metazoa</taxon>
        <taxon>Spiralia</taxon>
        <taxon>Lophotrochozoa</taxon>
        <taxon>Bryozoa</taxon>
        <taxon>Gymnolaemata</taxon>
        <taxon>Cheilostomatida</taxon>
        <taxon>Flustrina</taxon>
        <taxon>Buguloidea</taxon>
        <taxon>Bugulidae</taxon>
        <taxon>Bugula</taxon>
    </lineage>
</organism>
<dbReference type="Proteomes" id="UP000593567">
    <property type="component" value="Unassembled WGS sequence"/>
</dbReference>
<reference evidence="1" key="1">
    <citation type="submission" date="2020-06" db="EMBL/GenBank/DDBJ databases">
        <title>Draft genome of Bugula neritina, a colonial animal packing powerful symbionts and potential medicines.</title>
        <authorList>
            <person name="Rayko M."/>
        </authorList>
    </citation>
    <scope>NUCLEOTIDE SEQUENCE [LARGE SCALE GENOMIC DNA]</scope>
    <source>
        <strain evidence="1">Kwan_BN1</strain>
    </source>
</reference>
<name>A0A7J7KT84_BUGNE</name>
<protein>
    <submittedName>
        <fullName evidence="1">Uncharacterized protein</fullName>
    </submittedName>
</protein>
<sequence>MHVVDLVTRGADDEDDRDSVFEKKVYQRQSTMHDSVMLLRELSASQKSSDNVSSISNFDGSPFLKASSFDCRKRSESVLTLWEELLFEPDEVG</sequence>
<evidence type="ECO:0000313" key="1">
    <source>
        <dbReference type="EMBL" id="KAF6041416.1"/>
    </source>
</evidence>
<evidence type="ECO:0000313" key="2">
    <source>
        <dbReference type="Proteomes" id="UP000593567"/>
    </source>
</evidence>
<dbReference type="AlphaFoldDB" id="A0A7J7KT84"/>